<proteinExistence type="predicted"/>
<keyword evidence="3" id="KW-1185">Reference proteome</keyword>
<feature type="region of interest" description="Disordered" evidence="1">
    <location>
        <begin position="139"/>
        <end position="175"/>
    </location>
</feature>
<feature type="compositionally biased region" description="Polar residues" evidence="1">
    <location>
        <begin position="66"/>
        <end position="78"/>
    </location>
</feature>
<accession>A0ABV0NRT9</accession>
<dbReference type="EMBL" id="JAHRIO010043302">
    <property type="protein sequence ID" value="MEQ2172947.1"/>
    <property type="molecule type" value="Genomic_DNA"/>
</dbReference>
<protein>
    <submittedName>
        <fullName evidence="2">Uncharacterized protein</fullName>
    </submittedName>
</protein>
<dbReference type="Proteomes" id="UP001476798">
    <property type="component" value="Unassembled WGS sequence"/>
</dbReference>
<evidence type="ECO:0000256" key="1">
    <source>
        <dbReference type="SAM" id="MobiDB-lite"/>
    </source>
</evidence>
<evidence type="ECO:0000313" key="3">
    <source>
        <dbReference type="Proteomes" id="UP001476798"/>
    </source>
</evidence>
<sequence length="219" mass="23294">MGEADGQVLLQLRTESFRNHDAFTKAQAILSLLLSNVTKDSGCNSEQQLEMVSLTNIPAADPTPASGGSVSDQSGRSALTSATVHHVGLDDGALPADVFSHGRAAHLQMFYLQQEEVSSIQVLRAPTCITVVSMATCSSSPSPPASTSPAGPQQADGTAPQPHHQRAQQDAGTEDCLLRTDDKDVRGHLISMFSGVYTLNCVTKRFPTPHNKLFKISVL</sequence>
<reference evidence="2 3" key="1">
    <citation type="submission" date="2021-06" db="EMBL/GenBank/DDBJ databases">
        <authorList>
            <person name="Palmer J.M."/>
        </authorList>
    </citation>
    <scope>NUCLEOTIDE SEQUENCE [LARGE SCALE GENOMIC DNA]</scope>
    <source>
        <strain evidence="2 3">GA_2019</strain>
        <tissue evidence="2">Muscle</tissue>
    </source>
</reference>
<name>A0ABV0NRT9_9TELE</name>
<evidence type="ECO:0000313" key="2">
    <source>
        <dbReference type="EMBL" id="MEQ2172947.1"/>
    </source>
</evidence>
<comment type="caution">
    <text evidence="2">The sequence shown here is derived from an EMBL/GenBank/DDBJ whole genome shotgun (WGS) entry which is preliminary data.</text>
</comment>
<feature type="region of interest" description="Disordered" evidence="1">
    <location>
        <begin position="57"/>
        <end position="78"/>
    </location>
</feature>
<organism evidence="2 3">
    <name type="scientific">Goodea atripinnis</name>
    <dbReference type="NCBI Taxonomy" id="208336"/>
    <lineage>
        <taxon>Eukaryota</taxon>
        <taxon>Metazoa</taxon>
        <taxon>Chordata</taxon>
        <taxon>Craniata</taxon>
        <taxon>Vertebrata</taxon>
        <taxon>Euteleostomi</taxon>
        <taxon>Actinopterygii</taxon>
        <taxon>Neopterygii</taxon>
        <taxon>Teleostei</taxon>
        <taxon>Neoteleostei</taxon>
        <taxon>Acanthomorphata</taxon>
        <taxon>Ovalentaria</taxon>
        <taxon>Atherinomorphae</taxon>
        <taxon>Cyprinodontiformes</taxon>
        <taxon>Goodeidae</taxon>
        <taxon>Goodea</taxon>
    </lineage>
</organism>
<gene>
    <name evidence="2" type="ORF">GOODEAATRI_026605</name>
</gene>